<evidence type="ECO:0000313" key="1">
    <source>
        <dbReference type="EMBL" id="RDX73866.1"/>
    </source>
</evidence>
<reference evidence="1" key="1">
    <citation type="submission" date="2018-05" db="EMBL/GenBank/DDBJ databases">
        <title>Draft genome of Mucuna pruriens seed.</title>
        <authorList>
            <person name="Nnadi N.E."/>
            <person name="Vos R."/>
            <person name="Hasami M.H."/>
            <person name="Devisetty U.K."/>
            <person name="Aguiy J.C."/>
        </authorList>
    </citation>
    <scope>NUCLEOTIDE SEQUENCE [LARGE SCALE GENOMIC DNA]</scope>
    <source>
        <strain evidence="1">JCA_2017</strain>
    </source>
</reference>
<name>A0A371F6E6_MUCPR</name>
<dbReference type="OrthoDB" id="1689420at2759"/>
<feature type="non-terminal residue" evidence="1">
    <location>
        <position position="1"/>
    </location>
</feature>
<gene>
    <name evidence="1" type="ORF">CR513_46468</name>
</gene>
<dbReference type="Proteomes" id="UP000257109">
    <property type="component" value="Unassembled WGS sequence"/>
</dbReference>
<sequence length="257" mass="29098">MDETVVVQPKKTKEHERQYPPECIMKMNRFIPPEPDIELTLRRLRKGRSIVVSTNSSSTSSSNSNNSVSAANNIDFSSYSSSNNNTYSNLDLTDSNKLELIENQDHTLKELAMPDVLEPTQSYELKSGLIHLLPKFHSLSGKDPHKHMKKFHVVVRDTRRLHQDEGIFTFSRRSSKGLVVPTTNSFQHLERHEMHLLGEVLPNLLIQYFYEGLMMMDHSMIDAASGGALMDKTPKATRHLISNMASNTQQFGTRGAS</sequence>
<accession>A0A371F6E6</accession>
<keyword evidence="2" id="KW-1185">Reference proteome</keyword>
<organism evidence="1 2">
    <name type="scientific">Mucuna pruriens</name>
    <name type="common">Velvet bean</name>
    <name type="synonym">Dolichos pruriens</name>
    <dbReference type="NCBI Taxonomy" id="157652"/>
    <lineage>
        <taxon>Eukaryota</taxon>
        <taxon>Viridiplantae</taxon>
        <taxon>Streptophyta</taxon>
        <taxon>Embryophyta</taxon>
        <taxon>Tracheophyta</taxon>
        <taxon>Spermatophyta</taxon>
        <taxon>Magnoliopsida</taxon>
        <taxon>eudicotyledons</taxon>
        <taxon>Gunneridae</taxon>
        <taxon>Pentapetalae</taxon>
        <taxon>rosids</taxon>
        <taxon>fabids</taxon>
        <taxon>Fabales</taxon>
        <taxon>Fabaceae</taxon>
        <taxon>Papilionoideae</taxon>
        <taxon>50 kb inversion clade</taxon>
        <taxon>NPAAA clade</taxon>
        <taxon>indigoferoid/millettioid clade</taxon>
        <taxon>Phaseoleae</taxon>
        <taxon>Mucuna</taxon>
    </lineage>
</organism>
<dbReference type="EMBL" id="QJKJ01010376">
    <property type="protein sequence ID" value="RDX73866.1"/>
    <property type="molecule type" value="Genomic_DNA"/>
</dbReference>
<evidence type="ECO:0000313" key="2">
    <source>
        <dbReference type="Proteomes" id="UP000257109"/>
    </source>
</evidence>
<comment type="caution">
    <text evidence="1">The sequence shown here is derived from an EMBL/GenBank/DDBJ whole genome shotgun (WGS) entry which is preliminary data.</text>
</comment>
<protein>
    <submittedName>
        <fullName evidence="1">Uncharacterized protein</fullName>
    </submittedName>
</protein>
<proteinExistence type="predicted"/>
<dbReference type="AlphaFoldDB" id="A0A371F6E6"/>